<dbReference type="AlphaFoldDB" id="A0A381T2N4"/>
<sequence>MTALWIRDPLSIFADGAERGLVVHDRQIVQLVAAGR</sequence>
<name>A0A381T2N4_9ZZZZ</name>
<evidence type="ECO:0000313" key="1">
    <source>
        <dbReference type="EMBL" id="SVA10470.1"/>
    </source>
</evidence>
<feature type="non-terminal residue" evidence="1">
    <location>
        <position position="36"/>
    </location>
</feature>
<gene>
    <name evidence="1" type="ORF">METZ01_LOCUS63324</name>
</gene>
<accession>A0A381T2N4</accession>
<protein>
    <submittedName>
        <fullName evidence="1">Uncharacterized protein</fullName>
    </submittedName>
</protein>
<proteinExistence type="predicted"/>
<reference evidence="1" key="1">
    <citation type="submission" date="2018-05" db="EMBL/GenBank/DDBJ databases">
        <authorList>
            <person name="Lanie J.A."/>
            <person name="Ng W.-L."/>
            <person name="Kazmierczak K.M."/>
            <person name="Andrzejewski T.M."/>
            <person name="Davidsen T.M."/>
            <person name="Wayne K.J."/>
            <person name="Tettelin H."/>
            <person name="Glass J.I."/>
            <person name="Rusch D."/>
            <person name="Podicherti R."/>
            <person name="Tsui H.-C.T."/>
            <person name="Winkler M.E."/>
        </authorList>
    </citation>
    <scope>NUCLEOTIDE SEQUENCE</scope>
</reference>
<organism evidence="1">
    <name type="scientific">marine metagenome</name>
    <dbReference type="NCBI Taxonomy" id="408172"/>
    <lineage>
        <taxon>unclassified sequences</taxon>
        <taxon>metagenomes</taxon>
        <taxon>ecological metagenomes</taxon>
    </lineage>
</organism>
<dbReference type="EMBL" id="UINC01003934">
    <property type="protein sequence ID" value="SVA10470.1"/>
    <property type="molecule type" value="Genomic_DNA"/>
</dbReference>